<gene>
    <name evidence="2" type="ORF">EV356DRAFT_524229</name>
</gene>
<feature type="domain" description="Aminoglycoside phosphotransferase" evidence="1">
    <location>
        <begin position="84"/>
        <end position="281"/>
    </location>
</feature>
<sequence>MNWIYRFIPKILLPTFTWPHRTLGSVSLTSSVPPAEPLAHRFIRRVFGLIHPYLRRFSRRYCGWIGIEYDNQIAQLPFGLLLKWSDGTRLEEVTAMKIARSAGSPVPKVIAYGEHPDTPHAPVSILMTRVPGKPLGEIYKKMTDEERKTVSTELQSILRVMRRWSHPWGGDRICSVTGVGIRSVRVPNHLIGPCESETQFNKDLICVASDHSFSSRDAFEEKLACAKRMDTMHHPIVFTHGDLKHHNIMVHNGHISGFIDWESAGWYPDYWEFTTALRFCRKDFWWYDFVSKLGGSEYMAELES</sequence>
<proteinExistence type="predicted"/>
<keyword evidence="2" id="KW-0808">Transferase</keyword>
<keyword evidence="2" id="KW-0418">Kinase</keyword>
<dbReference type="InterPro" id="IPR011009">
    <property type="entry name" value="Kinase-like_dom_sf"/>
</dbReference>
<dbReference type="AlphaFoldDB" id="A0A6A6H8J1"/>
<dbReference type="PANTHER" id="PTHR21310">
    <property type="entry name" value="AMINOGLYCOSIDE PHOSPHOTRANSFERASE-RELATED-RELATED"/>
    <property type="match status" value="1"/>
</dbReference>
<reference evidence="2" key="1">
    <citation type="journal article" date="2020" name="Stud. Mycol.">
        <title>101 Dothideomycetes genomes: a test case for predicting lifestyles and emergence of pathogens.</title>
        <authorList>
            <person name="Haridas S."/>
            <person name="Albert R."/>
            <person name="Binder M."/>
            <person name="Bloem J."/>
            <person name="Labutti K."/>
            <person name="Salamov A."/>
            <person name="Andreopoulos B."/>
            <person name="Baker S."/>
            <person name="Barry K."/>
            <person name="Bills G."/>
            <person name="Bluhm B."/>
            <person name="Cannon C."/>
            <person name="Castanera R."/>
            <person name="Culley D."/>
            <person name="Daum C."/>
            <person name="Ezra D."/>
            <person name="Gonzalez J."/>
            <person name="Henrissat B."/>
            <person name="Kuo A."/>
            <person name="Liang C."/>
            <person name="Lipzen A."/>
            <person name="Lutzoni F."/>
            <person name="Magnuson J."/>
            <person name="Mondo S."/>
            <person name="Nolan M."/>
            <person name="Ohm R."/>
            <person name="Pangilinan J."/>
            <person name="Park H.-J."/>
            <person name="Ramirez L."/>
            <person name="Alfaro M."/>
            <person name="Sun H."/>
            <person name="Tritt A."/>
            <person name="Yoshinaga Y."/>
            <person name="Zwiers L.-H."/>
            <person name="Turgeon B."/>
            <person name="Goodwin S."/>
            <person name="Spatafora J."/>
            <person name="Crous P."/>
            <person name="Grigoriev I."/>
        </authorList>
    </citation>
    <scope>NUCLEOTIDE SEQUENCE</scope>
    <source>
        <strain evidence="2">Tuck. ex Michener</strain>
    </source>
</reference>
<dbReference type="InterPro" id="IPR051678">
    <property type="entry name" value="AGP_Transferase"/>
</dbReference>
<dbReference type="PANTHER" id="PTHR21310:SF55">
    <property type="entry name" value="AMINOGLYCOSIDE PHOSPHOTRANSFERASE DOMAIN-CONTAINING PROTEIN"/>
    <property type="match status" value="1"/>
</dbReference>
<dbReference type="Gene3D" id="3.90.1200.10">
    <property type="match status" value="1"/>
</dbReference>
<dbReference type="EMBL" id="ML991803">
    <property type="protein sequence ID" value="KAF2233813.1"/>
    <property type="molecule type" value="Genomic_DNA"/>
</dbReference>
<accession>A0A6A6H8J1</accession>
<dbReference type="GO" id="GO:0016301">
    <property type="term" value="F:kinase activity"/>
    <property type="evidence" value="ECO:0007669"/>
    <property type="project" value="UniProtKB-KW"/>
</dbReference>
<keyword evidence="3" id="KW-1185">Reference proteome</keyword>
<evidence type="ECO:0000313" key="3">
    <source>
        <dbReference type="Proteomes" id="UP000800092"/>
    </source>
</evidence>
<dbReference type="InterPro" id="IPR002575">
    <property type="entry name" value="Aminoglycoside_PTrfase"/>
</dbReference>
<evidence type="ECO:0000313" key="2">
    <source>
        <dbReference type="EMBL" id="KAF2233813.1"/>
    </source>
</evidence>
<organism evidence="2 3">
    <name type="scientific">Viridothelium virens</name>
    <name type="common">Speckled blister lichen</name>
    <name type="synonym">Trypethelium virens</name>
    <dbReference type="NCBI Taxonomy" id="1048519"/>
    <lineage>
        <taxon>Eukaryota</taxon>
        <taxon>Fungi</taxon>
        <taxon>Dikarya</taxon>
        <taxon>Ascomycota</taxon>
        <taxon>Pezizomycotina</taxon>
        <taxon>Dothideomycetes</taxon>
        <taxon>Dothideomycetes incertae sedis</taxon>
        <taxon>Trypetheliales</taxon>
        <taxon>Trypetheliaceae</taxon>
        <taxon>Viridothelium</taxon>
    </lineage>
</organism>
<dbReference type="Proteomes" id="UP000800092">
    <property type="component" value="Unassembled WGS sequence"/>
</dbReference>
<name>A0A6A6H8J1_VIRVR</name>
<protein>
    <submittedName>
        <fullName evidence="2">Kinase-like protein</fullName>
    </submittedName>
</protein>
<dbReference type="OrthoDB" id="8300194at2759"/>
<dbReference type="Pfam" id="PF01636">
    <property type="entry name" value="APH"/>
    <property type="match status" value="1"/>
</dbReference>
<dbReference type="SUPFAM" id="SSF56112">
    <property type="entry name" value="Protein kinase-like (PK-like)"/>
    <property type="match status" value="1"/>
</dbReference>
<evidence type="ECO:0000259" key="1">
    <source>
        <dbReference type="Pfam" id="PF01636"/>
    </source>
</evidence>